<proteinExistence type="predicted"/>
<accession>A0A251TUU5</accession>
<dbReference type="Proteomes" id="UP000215914">
    <property type="component" value="Chromosome 9"/>
</dbReference>
<reference evidence="10" key="3">
    <citation type="submission" date="2020-06" db="EMBL/GenBank/DDBJ databases">
        <title>Helianthus annuus Genome sequencing and assembly Release 2.</title>
        <authorList>
            <person name="Gouzy J."/>
            <person name="Langlade N."/>
            <person name="Munos S."/>
        </authorList>
    </citation>
    <scope>NUCLEOTIDE SEQUENCE</scope>
    <source>
        <tissue evidence="10">Leaves</tissue>
    </source>
</reference>
<gene>
    <name evidence="11" type="ORF">HannXRQ_Chr09g0248261</name>
    <name evidence="10" type="ORF">HanXRQr2_Chr09g0374471</name>
</gene>
<evidence type="ECO:0000256" key="1">
    <source>
        <dbReference type="ARBA" id="ARBA00004123"/>
    </source>
</evidence>
<feature type="domain" description="DUF7081" evidence="8">
    <location>
        <begin position="24"/>
        <end position="123"/>
    </location>
</feature>
<dbReference type="EMBL" id="MNCJ02000324">
    <property type="protein sequence ID" value="KAF5789707.1"/>
    <property type="molecule type" value="Genomic_DNA"/>
</dbReference>
<dbReference type="OrthoDB" id="1852608at2759"/>
<dbReference type="STRING" id="4232.A0A251TUU5"/>
<name>A0A251TUU5_HELAN</name>
<dbReference type="Pfam" id="PF24590">
    <property type="entry name" value="DUF7615"/>
    <property type="match status" value="1"/>
</dbReference>
<dbReference type="Pfam" id="PF07227">
    <property type="entry name" value="PHD_Oberon"/>
    <property type="match status" value="1"/>
</dbReference>
<evidence type="ECO:0000256" key="3">
    <source>
        <dbReference type="ARBA" id="ARBA00022771"/>
    </source>
</evidence>
<feature type="region of interest" description="Disordered" evidence="6">
    <location>
        <begin position="1"/>
        <end position="23"/>
    </location>
</feature>
<reference evidence="11" key="2">
    <citation type="submission" date="2017-02" db="EMBL/GenBank/DDBJ databases">
        <title>Sunflower complete genome.</title>
        <authorList>
            <person name="Langlade N."/>
            <person name="Munos S."/>
        </authorList>
    </citation>
    <scope>NUCLEOTIDE SEQUENCE [LARGE SCALE GENOMIC DNA]</scope>
    <source>
        <tissue evidence="11">Leaves</tissue>
    </source>
</reference>
<dbReference type="InterPro" id="IPR056034">
    <property type="entry name" value="DUF7615"/>
</dbReference>
<evidence type="ECO:0000313" key="10">
    <source>
        <dbReference type="EMBL" id="KAF5789707.1"/>
    </source>
</evidence>
<sequence>MEIDPPHESDGSTTGSKESEMNLVSGHDSGVGLPYAPEDFPIPGDKWKWKVGKRVAISGHFMDRYLYLPDRLYNEFKSVASANSSHLKGGFNSKAAVRRFLSEVFPDIDMKAFFASFTWRIPAGKVKGDTDIVLNCTPKFDPAGCKAGNINCSSLLSTNDPDQSNIMACDVCCIEPRFCHDCCCILCSKTVDSANGVDQTFIKCQAIVKDGFICGHICHIECALRSYMAGTVGGTICLDAEYYCRRCDATTDLVPHVVNLIKSCESISYGDKMRKILNLCIIILRGSTKTSAKNLLHHVQSTLAKLKEGNTHEDLWKPEENTHEDIWKQEDISAITTGEVCQYETMDVETVTAPTQITFTNFDDQIESGKLERRVEKTLASLKKSQETEYKVAEDVLTTQKNQLLHLYEQLKTEKTKLANCSPSADPSLVHNVFKIMDQIKNEFGKMTAMQGVGKGFGKTSKYVLKEHFGVQADN</sequence>
<dbReference type="InParanoid" id="A0A251TUU5"/>
<evidence type="ECO:0000259" key="9">
    <source>
        <dbReference type="Pfam" id="PF24590"/>
    </source>
</evidence>
<evidence type="ECO:0000313" key="12">
    <source>
        <dbReference type="Proteomes" id="UP000215914"/>
    </source>
</evidence>
<dbReference type="Pfam" id="PF23299">
    <property type="entry name" value="DUF7081"/>
    <property type="match status" value="1"/>
</dbReference>
<reference evidence="10 12" key="1">
    <citation type="journal article" date="2017" name="Nature">
        <title>The sunflower genome provides insights into oil metabolism, flowering and Asterid evolution.</title>
        <authorList>
            <person name="Badouin H."/>
            <person name="Gouzy J."/>
            <person name="Grassa C.J."/>
            <person name="Murat F."/>
            <person name="Staton S.E."/>
            <person name="Cottret L."/>
            <person name="Lelandais-Briere C."/>
            <person name="Owens G.L."/>
            <person name="Carrere S."/>
            <person name="Mayjonade B."/>
            <person name="Legrand L."/>
            <person name="Gill N."/>
            <person name="Kane N.C."/>
            <person name="Bowers J.E."/>
            <person name="Hubner S."/>
            <person name="Bellec A."/>
            <person name="Berard A."/>
            <person name="Berges H."/>
            <person name="Blanchet N."/>
            <person name="Boniface M.C."/>
            <person name="Brunel D."/>
            <person name="Catrice O."/>
            <person name="Chaidir N."/>
            <person name="Claudel C."/>
            <person name="Donnadieu C."/>
            <person name="Faraut T."/>
            <person name="Fievet G."/>
            <person name="Helmstetter N."/>
            <person name="King M."/>
            <person name="Knapp S.J."/>
            <person name="Lai Z."/>
            <person name="Le Paslier M.C."/>
            <person name="Lippi Y."/>
            <person name="Lorenzon L."/>
            <person name="Mandel J.R."/>
            <person name="Marage G."/>
            <person name="Marchand G."/>
            <person name="Marquand E."/>
            <person name="Bret-Mestries E."/>
            <person name="Morien E."/>
            <person name="Nambeesan S."/>
            <person name="Nguyen T."/>
            <person name="Pegot-Espagnet P."/>
            <person name="Pouilly N."/>
            <person name="Raftis F."/>
            <person name="Sallet E."/>
            <person name="Schiex T."/>
            <person name="Thomas J."/>
            <person name="Vandecasteele C."/>
            <person name="Vares D."/>
            <person name="Vear F."/>
            <person name="Vautrin S."/>
            <person name="Crespi M."/>
            <person name="Mangin B."/>
            <person name="Burke J.M."/>
            <person name="Salse J."/>
            <person name="Munos S."/>
            <person name="Vincourt P."/>
            <person name="Rieseberg L.H."/>
            <person name="Langlade N.B."/>
        </authorList>
    </citation>
    <scope>NUCLEOTIDE SEQUENCE [LARGE SCALE GENOMIC DNA]</scope>
    <source>
        <strain evidence="12">cv. SF193</strain>
        <tissue evidence="10">Leaves</tissue>
    </source>
</reference>
<evidence type="ECO:0000256" key="2">
    <source>
        <dbReference type="ARBA" id="ARBA00022723"/>
    </source>
</evidence>
<feature type="domain" description="DUF7615" evidence="9">
    <location>
        <begin position="365"/>
        <end position="468"/>
    </location>
</feature>
<dbReference type="Gramene" id="mRNA:HanXRQr2_Chr09g0374471">
    <property type="protein sequence ID" value="mRNA:HanXRQr2_Chr09g0374471"/>
    <property type="gene ID" value="HanXRQr2_Chr09g0374471"/>
</dbReference>
<protein>
    <submittedName>
        <fullName evidence="10">Oberon, PHD finger domain-containing protein</fullName>
    </submittedName>
</protein>
<dbReference type="FunCoup" id="A0A251TUU5">
    <property type="interactions" value="3677"/>
</dbReference>
<dbReference type="AlphaFoldDB" id="A0A251TUU5"/>
<keyword evidence="4" id="KW-0862">Zinc</keyword>
<dbReference type="PANTHER" id="PTHR33345">
    <property type="entry name" value="ADAPTER PROTEIN, PUTATIVE-RELATED"/>
    <property type="match status" value="1"/>
</dbReference>
<feature type="domain" description="Oberon-like PHD finger" evidence="7">
    <location>
        <begin position="147"/>
        <end position="280"/>
    </location>
</feature>
<dbReference type="GO" id="GO:0008270">
    <property type="term" value="F:zinc ion binding"/>
    <property type="evidence" value="ECO:0007669"/>
    <property type="project" value="UniProtKB-KW"/>
</dbReference>
<evidence type="ECO:0000313" key="11">
    <source>
        <dbReference type="EMBL" id="OTG14336.1"/>
    </source>
</evidence>
<evidence type="ECO:0000256" key="4">
    <source>
        <dbReference type="ARBA" id="ARBA00022833"/>
    </source>
</evidence>
<comment type="subcellular location">
    <subcellularLocation>
        <location evidence="1">Nucleus</location>
    </subcellularLocation>
</comment>
<dbReference type="EMBL" id="CM007898">
    <property type="protein sequence ID" value="OTG14336.1"/>
    <property type="molecule type" value="Genomic_DNA"/>
</dbReference>
<dbReference type="GO" id="GO:0000118">
    <property type="term" value="C:histone deacetylase complex"/>
    <property type="evidence" value="ECO:0007669"/>
    <property type="project" value="EnsemblPlants"/>
</dbReference>
<evidence type="ECO:0000259" key="8">
    <source>
        <dbReference type="Pfam" id="PF23299"/>
    </source>
</evidence>
<evidence type="ECO:0000256" key="5">
    <source>
        <dbReference type="ARBA" id="ARBA00023242"/>
    </source>
</evidence>
<dbReference type="InterPro" id="IPR032881">
    <property type="entry name" value="Oberon-like_PHD"/>
</dbReference>
<dbReference type="InterPro" id="IPR055508">
    <property type="entry name" value="DUF7081"/>
</dbReference>
<dbReference type="PANTHER" id="PTHR33345:SF6">
    <property type="entry name" value="OS03G0747200 PROTEIN"/>
    <property type="match status" value="1"/>
</dbReference>
<feature type="compositionally biased region" description="Basic and acidic residues" evidence="6">
    <location>
        <begin position="1"/>
        <end position="10"/>
    </location>
</feature>
<keyword evidence="5" id="KW-0539">Nucleus</keyword>
<organism evidence="11 12">
    <name type="scientific">Helianthus annuus</name>
    <name type="common">Common sunflower</name>
    <dbReference type="NCBI Taxonomy" id="4232"/>
    <lineage>
        <taxon>Eukaryota</taxon>
        <taxon>Viridiplantae</taxon>
        <taxon>Streptophyta</taxon>
        <taxon>Embryophyta</taxon>
        <taxon>Tracheophyta</taxon>
        <taxon>Spermatophyta</taxon>
        <taxon>Magnoliopsida</taxon>
        <taxon>eudicotyledons</taxon>
        <taxon>Gunneridae</taxon>
        <taxon>Pentapetalae</taxon>
        <taxon>asterids</taxon>
        <taxon>campanulids</taxon>
        <taxon>Asterales</taxon>
        <taxon>Asteraceae</taxon>
        <taxon>Asteroideae</taxon>
        <taxon>Heliantheae alliance</taxon>
        <taxon>Heliantheae</taxon>
        <taxon>Helianthus</taxon>
    </lineage>
</organism>
<keyword evidence="12" id="KW-1185">Reference proteome</keyword>
<evidence type="ECO:0000256" key="6">
    <source>
        <dbReference type="SAM" id="MobiDB-lite"/>
    </source>
</evidence>
<keyword evidence="2" id="KW-0479">Metal-binding</keyword>
<dbReference type="OMA" id="YVKCEAV"/>
<keyword evidence="3" id="KW-0863">Zinc-finger</keyword>
<evidence type="ECO:0000259" key="7">
    <source>
        <dbReference type="Pfam" id="PF07227"/>
    </source>
</evidence>